<dbReference type="Proteomes" id="UP000048926">
    <property type="component" value="Unassembled WGS sequence"/>
</dbReference>
<dbReference type="AlphaFoldDB" id="A0A0M6Y165"/>
<dbReference type="EMBL" id="CXST01000001">
    <property type="protein sequence ID" value="CTQ43428.1"/>
    <property type="molecule type" value="Genomic_DNA"/>
</dbReference>
<feature type="region of interest" description="Disordered" evidence="1">
    <location>
        <begin position="704"/>
        <end position="723"/>
    </location>
</feature>
<evidence type="ECO:0000313" key="2">
    <source>
        <dbReference type="EMBL" id="CTQ43428.1"/>
    </source>
</evidence>
<accession>A0A0M6Y165</accession>
<dbReference type="RefSeq" id="WP_055655561.1">
    <property type="nucleotide sequence ID" value="NZ_CP045627.1"/>
</dbReference>
<organism evidence="2 3">
    <name type="scientific">Roseibium aggregatum</name>
    <dbReference type="NCBI Taxonomy" id="187304"/>
    <lineage>
        <taxon>Bacteria</taxon>
        <taxon>Pseudomonadati</taxon>
        <taxon>Pseudomonadota</taxon>
        <taxon>Alphaproteobacteria</taxon>
        <taxon>Hyphomicrobiales</taxon>
        <taxon>Stappiaceae</taxon>
        <taxon>Roseibium</taxon>
    </lineage>
</organism>
<keyword evidence="3" id="KW-1185">Reference proteome</keyword>
<dbReference type="OrthoDB" id="7679551at2"/>
<evidence type="ECO:0000256" key="1">
    <source>
        <dbReference type="SAM" id="MobiDB-lite"/>
    </source>
</evidence>
<name>A0A0M6Y165_9HYPH</name>
<feature type="region of interest" description="Disordered" evidence="1">
    <location>
        <begin position="650"/>
        <end position="673"/>
    </location>
</feature>
<reference evidence="3" key="1">
    <citation type="submission" date="2015-07" db="EMBL/GenBank/DDBJ databases">
        <authorList>
            <person name="Rodrigo-Torres Lidia"/>
            <person name="Arahal R.David."/>
        </authorList>
    </citation>
    <scope>NUCLEOTIDE SEQUENCE [LARGE SCALE GENOMIC DNA]</scope>
    <source>
        <strain evidence="3">CECT 4801</strain>
    </source>
</reference>
<proteinExistence type="predicted"/>
<sequence length="749" mass="80954">MSKQTVVALDHAKVGTLLAYTVEKKLPKEQIRNKVFSVLDAVAGLGDKVLYVPSVGTTELTNNIAIEYLPHFDGWLKKRTYNNKILTASEVKSERAKKKFDPDNRRNSSRGGYEGWDMDVRQFMLNRNNREKYDFLVISADGAFLDNKFNADNALERMKFRRMSFKSLMISMLTHPDVPLTPQQHDTIVHAANSTSQKFGAFHNLEQSHPKIPESFEAALEIKNAHRPIELNVGKRFKKLVKNGAPVFVLGLAAPVIFNKVQARADERNIPFAQAARELGLEFTEDDLKSMAAEAGLDLAVSLTPVGPLKKAWDVLGNLDDIIALTQLYGEAYPDNLVIRKMAEIATTVEGSEAFGAYVYGRDALTGAVGSAIDWAFAGSEGEEEALQALQGIQNALEAGGAVEQAANRGATREELTDTLTRDAELHRGQVRQLLSAAPVAATDAPLTAPRLEDGSLSSETILMDGGQVPLGEKPVLPGSSAILAPGFEEARQNGVSEGSVSGAGAVGAEVGTGKLDGVSATTAADVADASAGLAASADLARKSSYDRYRQIGRTAAEEAEALADYERLFRQSYVELGGHKEAARDYAIYRFKQMWGLSAFAPEAAGTVLKYPVETAYPDLEKDGHGYVRKDVEDLLKAQGVRAAKWHLMPNDKTGRDRQQAPADEDGYGPRMTLTYDDETGQRHLLTEDFQANVGRVRDRAWQAHIPNNSRRAARQAPAAPAGNIPAALAAAAPGKAAPVDGASSGAR</sequence>
<gene>
    <name evidence="2" type="ORF">LAL4801_01866</name>
</gene>
<protein>
    <submittedName>
        <fullName evidence="2">Uncharacterized protein</fullName>
    </submittedName>
</protein>
<evidence type="ECO:0000313" key="3">
    <source>
        <dbReference type="Proteomes" id="UP000048926"/>
    </source>
</evidence>